<keyword evidence="5 6" id="KW-0472">Membrane</keyword>
<dbReference type="RefSeq" id="WP_189573959.1">
    <property type="nucleotide sequence ID" value="NZ_BMXI01000021.1"/>
</dbReference>
<evidence type="ECO:0000256" key="1">
    <source>
        <dbReference type="ARBA" id="ARBA00004651"/>
    </source>
</evidence>
<evidence type="ECO:0000256" key="3">
    <source>
        <dbReference type="ARBA" id="ARBA00022692"/>
    </source>
</evidence>
<keyword evidence="4 6" id="KW-1133">Transmembrane helix</keyword>
<evidence type="ECO:0000313" key="8">
    <source>
        <dbReference type="Proteomes" id="UP000644507"/>
    </source>
</evidence>
<keyword evidence="8" id="KW-1185">Reference proteome</keyword>
<comment type="caution">
    <text evidence="7">The sequence shown here is derived from an EMBL/GenBank/DDBJ whole genome shotgun (WGS) entry which is preliminary data.</text>
</comment>
<feature type="transmembrane region" description="Helical" evidence="6">
    <location>
        <begin position="6"/>
        <end position="24"/>
    </location>
</feature>
<reference evidence="7" key="2">
    <citation type="submission" date="2020-09" db="EMBL/GenBank/DDBJ databases">
        <authorList>
            <person name="Sun Q."/>
            <person name="Kim S."/>
        </authorList>
    </citation>
    <scope>NUCLEOTIDE SEQUENCE</scope>
    <source>
        <strain evidence="7">KCTC 12988</strain>
    </source>
</reference>
<evidence type="ECO:0000256" key="5">
    <source>
        <dbReference type="ARBA" id="ARBA00023136"/>
    </source>
</evidence>
<dbReference type="PANTHER" id="PTHR30086">
    <property type="entry name" value="ARGININE EXPORTER PROTEIN ARGO"/>
    <property type="match status" value="1"/>
</dbReference>
<feature type="transmembrane region" description="Helical" evidence="6">
    <location>
        <begin position="122"/>
        <end position="143"/>
    </location>
</feature>
<reference evidence="7" key="1">
    <citation type="journal article" date="2014" name="Int. J. Syst. Evol. Microbiol.">
        <title>Complete genome sequence of Corynebacterium casei LMG S-19264T (=DSM 44701T), isolated from a smear-ripened cheese.</title>
        <authorList>
            <consortium name="US DOE Joint Genome Institute (JGI-PGF)"/>
            <person name="Walter F."/>
            <person name="Albersmeier A."/>
            <person name="Kalinowski J."/>
            <person name="Ruckert C."/>
        </authorList>
    </citation>
    <scope>NUCLEOTIDE SEQUENCE</scope>
    <source>
        <strain evidence="7">KCTC 12988</strain>
    </source>
</reference>
<keyword evidence="2" id="KW-1003">Cell membrane</keyword>
<evidence type="ECO:0000256" key="6">
    <source>
        <dbReference type="SAM" id="Phobius"/>
    </source>
</evidence>
<evidence type="ECO:0000256" key="4">
    <source>
        <dbReference type="ARBA" id="ARBA00022989"/>
    </source>
</evidence>
<accession>A0A918TXE2</accession>
<dbReference type="InterPro" id="IPR001123">
    <property type="entry name" value="LeuE-type"/>
</dbReference>
<dbReference type="AlphaFoldDB" id="A0A918TXE2"/>
<evidence type="ECO:0000313" key="7">
    <source>
        <dbReference type="EMBL" id="GHC66538.1"/>
    </source>
</evidence>
<protein>
    <recommendedName>
        <fullName evidence="9">Lysine transporter LysE</fullName>
    </recommendedName>
</protein>
<comment type="subcellular location">
    <subcellularLocation>
        <location evidence="1">Cell membrane</location>
        <topology evidence="1">Multi-pass membrane protein</topology>
    </subcellularLocation>
</comment>
<dbReference type="EMBL" id="BMXI01000021">
    <property type="protein sequence ID" value="GHC66538.1"/>
    <property type="molecule type" value="Genomic_DNA"/>
</dbReference>
<dbReference type="PANTHER" id="PTHR30086:SF21">
    <property type="entry name" value="TRANSPORT PROTEIN"/>
    <property type="match status" value="1"/>
</dbReference>
<dbReference type="GO" id="GO:0015171">
    <property type="term" value="F:amino acid transmembrane transporter activity"/>
    <property type="evidence" value="ECO:0007669"/>
    <property type="project" value="TreeGrafter"/>
</dbReference>
<dbReference type="Proteomes" id="UP000644507">
    <property type="component" value="Unassembled WGS sequence"/>
</dbReference>
<gene>
    <name evidence="7" type="ORF">GCM10007100_38060</name>
</gene>
<feature type="transmembrane region" description="Helical" evidence="6">
    <location>
        <begin position="45"/>
        <end position="68"/>
    </location>
</feature>
<sequence length="210" mass="23032">MAPHWLADWGMFAAVMALGQFSPGPDMILLTRTSLKSGRSAGWQVTLGIVTGLCLHAALAIGGVTALLRQGGTWEKVLGVVAAGYLFWLGWQMFRSFVRLNSGALGEAEKGGEKGSWFVQGLLCNLLNPKVVIFFAGITTVFLKGEHDAWWPILLWATIVLEGLFLWGLWVAILQKGNVRAVYEKLGKWLDLGFGGGLWLLAILMLWQVF</sequence>
<dbReference type="GO" id="GO:0005886">
    <property type="term" value="C:plasma membrane"/>
    <property type="evidence" value="ECO:0007669"/>
    <property type="project" value="UniProtKB-SubCell"/>
</dbReference>
<keyword evidence="3 6" id="KW-0812">Transmembrane</keyword>
<organism evidence="7 8">
    <name type="scientific">Roseibacillus persicicus</name>
    <dbReference type="NCBI Taxonomy" id="454148"/>
    <lineage>
        <taxon>Bacteria</taxon>
        <taxon>Pseudomonadati</taxon>
        <taxon>Verrucomicrobiota</taxon>
        <taxon>Verrucomicrobiia</taxon>
        <taxon>Verrucomicrobiales</taxon>
        <taxon>Verrucomicrobiaceae</taxon>
        <taxon>Roseibacillus</taxon>
    </lineage>
</organism>
<name>A0A918TXE2_9BACT</name>
<feature type="transmembrane region" description="Helical" evidence="6">
    <location>
        <begin position="74"/>
        <end position="91"/>
    </location>
</feature>
<evidence type="ECO:0000256" key="2">
    <source>
        <dbReference type="ARBA" id="ARBA00022475"/>
    </source>
</evidence>
<proteinExistence type="predicted"/>
<evidence type="ECO:0008006" key="9">
    <source>
        <dbReference type="Google" id="ProtNLM"/>
    </source>
</evidence>
<feature type="transmembrane region" description="Helical" evidence="6">
    <location>
        <begin position="186"/>
        <end position="207"/>
    </location>
</feature>
<feature type="transmembrane region" description="Helical" evidence="6">
    <location>
        <begin position="149"/>
        <end position="174"/>
    </location>
</feature>
<dbReference type="Pfam" id="PF01810">
    <property type="entry name" value="LysE"/>
    <property type="match status" value="1"/>
</dbReference>